<evidence type="ECO:0000313" key="2">
    <source>
        <dbReference type="EMBL" id="OQB73521.1"/>
    </source>
</evidence>
<dbReference type="GO" id="GO:1902201">
    <property type="term" value="P:negative regulation of bacterial-type flagellum-dependent cell motility"/>
    <property type="evidence" value="ECO:0007669"/>
    <property type="project" value="TreeGrafter"/>
</dbReference>
<gene>
    <name evidence="2" type="primary">cph2</name>
    <name evidence="2" type="ORF">BWX89_00908</name>
</gene>
<dbReference type="SMART" id="SM00065">
    <property type="entry name" value="GAF"/>
    <property type="match status" value="1"/>
</dbReference>
<evidence type="ECO:0000259" key="1">
    <source>
        <dbReference type="PROSITE" id="PS50887"/>
    </source>
</evidence>
<dbReference type="InterPro" id="IPR029787">
    <property type="entry name" value="Nucleotide_cyclase"/>
</dbReference>
<accession>A0A1V6C9F9</accession>
<dbReference type="Pfam" id="PF00990">
    <property type="entry name" value="GGDEF"/>
    <property type="match status" value="1"/>
</dbReference>
<dbReference type="InterPro" id="IPR003018">
    <property type="entry name" value="GAF"/>
</dbReference>
<dbReference type="InterPro" id="IPR050469">
    <property type="entry name" value="Diguanylate_Cyclase"/>
</dbReference>
<dbReference type="SUPFAM" id="SSF55781">
    <property type="entry name" value="GAF domain-like"/>
    <property type="match status" value="1"/>
</dbReference>
<proteinExistence type="predicted"/>
<protein>
    <submittedName>
        <fullName evidence="2">Phytochrome-like protein cph2</fullName>
    </submittedName>
</protein>
<dbReference type="Gene3D" id="3.30.450.40">
    <property type="match status" value="1"/>
</dbReference>
<reference evidence="2" key="1">
    <citation type="submission" date="2017-02" db="EMBL/GenBank/DDBJ databases">
        <title>Delving into the versatile metabolic prowess of the omnipresent phylum Bacteroidetes.</title>
        <authorList>
            <person name="Nobu M.K."/>
            <person name="Mei R."/>
            <person name="Narihiro T."/>
            <person name="Kuroda K."/>
            <person name="Liu W.-T."/>
        </authorList>
    </citation>
    <scope>NUCLEOTIDE SEQUENCE</scope>
    <source>
        <strain evidence="2">ADurb.Bin131</strain>
    </source>
</reference>
<dbReference type="NCBIfam" id="TIGR00254">
    <property type="entry name" value="GGDEF"/>
    <property type="match status" value="1"/>
</dbReference>
<comment type="caution">
    <text evidence="2">The sequence shown here is derived from an EMBL/GenBank/DDBJ whole genome shotgun (WGS) entry which is preliminary data.</text>
</comment>
<dbReference type="SMART" id="SM00267">
    <property type="entry name" value="GGDEF"/>
    <property type="match status" value="1"/>
</dbReference>
<dbReference type="InterPro" id="IPR029016">
    <property type="entry name" value="GAF-like_dom_sf"/>
</dbReference>
<dbReference type="AlphaFoldDB" id="A0A1V6C9F9"/>
<dbReference type="FunFam" id="3.30.70.270:FF:000001">
    <property type="entry name" value="Diguanylate cyclase domain protein"/>
    <property type="match status" value="1"/>
</dbReference>
<sequence>MLDVSVGFLIILGITSNIFFKDKIYSLTQDLEKCKLKINDYEVESAIFSAIVEIMDIFGKDVSMEEILSHVNQSISNFFKKEVVIVQLFGEHFFQDIKGGSINLPEETFEEIATQAYPILINNLNSFPRYKFLETTGVSSFILVPLKNKKEETVGVIGVFSKNQRVFTQKDLSLLKLISVPISLIIENAELIEKTKVLSITDPLTHLYNRRHFQFYIEKITKQAREEKFHVSLAMCDIDNFKIYNDRNGHPAGDKLLRDIAEILHQNIKGSDIVARYGGEEFVIIFPNTHKDTAFYISDAIRNKIKDVEFPGEEFQPGGDLTISFGIACFPCDADTYEDLIRKADIALYEAKRQGRNRTIVFNGLK</sequence>
<dbReference type="GO" id="GO:0043709">
    <property type="term" value="P:cell adhesion involved in single-species biofilm formation"/>
    <property type="evidence" value="ECO:0007669"/>
    <property type="project" value="TreeGrafter"/>
</dbReference>
<dbReference type="GO" id="GO:0052621">
    <property type="term" value="F:diguanylate cyclase activity"/>
    <property type="evidence" value="ECO:0007669"/>
    <property type="project" value="TreeGrafter"/>
</dbReference>
<organism evidence="2">
    <name type="scientific">candidate division TA06 bacterium ADurb.Bin131</name>
    <dbReference type="NCBI Taxonomy" id="1852827"/>
    <lineage>
        <taxon>Bacteria</taxon>
        <taxon>Bacteria division TA06</taxon>
    </lineage>
</organism>
<dbReference type="CDD" id="cd01949">
    <property type="entry name" value="GGDEF"/>
    <property type="match status" value="1"/>
</dbReference>
<dbReference type="GO" id="GO:0005886">
    <property type="term" value="C:plasma membrane"/>
    <property type="evidence" value="ECO:0007669"/>
    <property type="project" value="TreeGrafter"/>
</dbReference>
<dbReference type="EMBL" id="MWDQ01000077">
    <property type="protein sequence ID" value="OQB73521.1"/>
    <property type="molecule type" value="Genomic_DNA"/>
</dbReference>
<dbReference type="SUPFAM" id="SSF55073">
    <property type="entry name" value="Nucleotide cyclase"/>
    <property type="match status" value="1"/>
</dbReference>
<feature type="domain" description="GGDEF" evidence="1">
    <location>
        <begin position="229"/>
        <end position="364"/>
    </location>
</feature>
<dbReference type="Proteomes" id="UP000485562">
    <property type="component" value="Unassembled WGS sequence"/>
</dbReference>
<dbReference type="PANTHER" id="PTHR45138">
    <property type="entry name" value="REGULATORY COMPONENTS OF SENSORY TRANSDUCTION SYSTEM"/>
    <property type="match status" value="1"/>
</dbReference>
<dbReference type="InterPro" id="IPR043128">
    <property type="entry name" value="Rev_trsase/Diguanyl_cyclase"/>
</dbReference>
<name>A0A1V6C9F9_UNCT6</name>
<dbReference type="InterPro" id="IPR000160">
    <property type="entry name" value="GGDEF_dom"/>
</dbReference>
<dbReference type="Pfam" id="PF13185">
    <property type="entry name" value="GAF_2"/>
    <property type="match status" value="1"/>
</dbReference>
<dbReference type="Gene3D" id="3.30.70.270">
    <property type="match status" value="1"/>
</dbReference>
<dbReference type="PANTHER" id="PTHR45138:SF9">
    <property type="entry name" value="DIGUANYLATE CYCLASE DGCM-RELATED"/>
    <property type="match status" value="1"/>
</dbReference>
<dbReference type="PROSITE" id="PS50887">
    <property type="entry name" value="GGDEF"/>
    <property type="match status" value="1"/>
</dbReference>